<dbReference type="InterPro" id="IPR017853">
    <property type="entry name" value="GH"/>
</dbReference>
<evidence type="ECO:0000256" key="6">
    <source>
        <dbReference type="ARBA" id="ARBA00023295"/>
    </source>
</evidence>
<dbReference type="Proteomes" id="UP001237642">
    <property type="component" value="Unassembled WGS sequence"/>
</dbReference>
<dbReference type="Gene3D" id="3.20.20.300">
    <property type="entry name" value="Glycoside hydrolase, family 3, N-terminal domain"/>
    <property type="match status" value="1"/>
</dbReference>
<evidence type="ECO:0000313" key="8">
    <source>
        <dbReference type="EMBL" id="KAK1380900.1"/>
    </source>
</evidence>
<dbReference type="GO" id="GO:0008422">
    <property type="term" value="F:beta-glucosidase activity"/>
    <property type="evidence" value="ECO:0007669"/>
    <property type="project" value="UniProtKB-EC"/>
</dbReference>
<proteinExistence type="inferred from homology"/>
<sequence>MNRVNNDPELFSCGDVLKVVNKAESNFGSLVLSLQAIWGKEWWRDGVCTGQNQALQDAGAVVPTSYEASNHAEAVLIMSEEICLNQIHRGEVKTDEEPEHGEFLSGKITEVPSGDGQTLMETVSVDVLQEDNEIYVTRNLTLDPVLVKKIGAATALEARATGIPYVFTPCIAVCRDPRWGRCYESYSEDHKIVQAMTEIIPGLQGDIPYNSRKGVPFSCWTTRSELTEVVANFDCDLSMLLLSTKDEAKIQEDGGEIVQACNLASRFFTFGKLERGG</sequence>
<dbReference type="InterPro" id="IPR051915">
    <property type="entry name" value="Cellulose_Degrad_GH3"/>
</dbReference>
<evidence type="ECO:0000256" key="2">
    <source>
        <dbReference type="ARBA" id="ARBA00005336"/>
    </source>
</evidence>
<evidence type="ECO:0000313" key="9">
    <source>
        <dbReference type="Proteomes" id="UP001237642"/>
    </source>
</evidence>
<dbReference type="EC" id="3.2.1.21" evidence="3"/>
<evidence type="ECO:0000259" key="7">
    <source>
        <dbReference type="Pfam" id="PF00933"/>
    </source>
</evidence>
<dbReference type="PANTHER" id="PTHR30620:SF16">
    <property type="entry name" value="LYSOSOMAL BETA GLUCOSIDASE"/>
    <property type="match status" value="1"/>
</dbReference>
<reference evidence="8" key="1">
    <citation type="submission" date="2023-02" db="EMBL/GenBank/DDBJ databases">
        <title>Genome of toxic invasive species Heracleum sosnowskyi carries increased number of genes despite the absence of recent whole-genome duplications.</title>
        <authorList>
            <person name="Schelkunov M."/>
            <person name="Shtratnikova V."/>
            <person name="Makarenko M."/>
            <person name="Klepikova A."/>
            <person name="Omelchenko D."/>
            <person name="Novikova G."/>
            <person name="Obukhova E."/>
            <person name="Bogdanov V."/>
            <person name="Penin A."/>
            <person name="Logacheva M."/>
        </authorList>
    </citation>
    <scope>NUCLEOTIDE SEQUENCE</scope>
    <source>
        <strain evidence="8">Hsosn_3</strain>
        <tissue evidence="8">Leaf</tissue>
    </source>
</reference>
<comment type="catalytic activity">
    <reaction evidence="1">
        <text>Hydrolysis of terminal, non-reducing beta-D-glucosyl residues with release of beta-D-glucose.</text>
        <dbReference type="EC" id="3.2.1.21"/>
    </reaction>
</comment>
<organism evidence="8 9">
    <name type="scientific">Heracleum sosnowskyi</name>
    <dbReference type="NCBI Taxonomy" id="360622"/>
    <lineage>
        <taxon>Eukaryota</taxon>
        <taxon>Viridiplantae</taxon>
        <taxon>Streptophyta</taxon>
        <taxon>Embryophyta</taxon>
        <taxon>Tracheophyta</taxon>
        <taxon>Spermatophyta</taxon>
        <taxon>Magnoliopsida</taxon>
        <taxon>eudicotyledons</taxon>
        <taxon>Gunneridae</taxon>
        <taxon>Pentapetalae</taxon>
        <taxon>asterids</taxon>
        <taxon>campanulids</taxon>
        <taxon>Apiales</taxon>
        <taxon>Apiaceae</taxon>
        <taxon>Apioideae</taxon>
        <taxon>apioid superclade</taxon>
        <taxon>Tordylieae</taxon>
        <taxon>Tordyliinae</taxon>
        <taxon>Heracleum</taxon>
    </lineage>
</organism>
<evidence type="ECO:0000256" key="3">
    <source>
        <dbReference type="ARBA" id="ARBA00012744"/>
    </source>
</evidence>
<dbReference type="SUPFAM" id="SSF51445">
    <property type="entry name" value="(Trans)glycosidases"/>
    <property type="match status" value="1"/>
</dbReference>
<dbReference type="Pfam" id="PF00933">
    <property type="entry name" value="Glyco_hydro_3"/>
    <property type="match status" value="1"/>
</dbReference>
<accession>A0AAD8I8S5</accession>
<evidence type="ECO:0000256" key="5">
    <source>
        <dbReference type="ARBA" id="ARBA00022801"/>
    </source>
</evidence>
<comment type="similarity">
    <text evidence="2">Belongs to the glycosyl hydrolase 3 family.</text>
</comment>
<keyword evidence="6" id="KW-0326">Glycosidase</keyword>
<gene>
    <name evidence="8" type="ORF">POM88_027644</name>
</gene>
<dbReference type="PANTHER" id="PTHR30620">
    <property type="entry name" value="PERIPLASMIC BETA-GLUCOSIDASE-RELATED"/>
    <property type="match status" value="1"/>
</dbReference>
<reference evidence="8" key="2">
    <citation type="submission" date="2023-05" db="EMBL/GenBank/DDBJ databases">
        <authorList>
            <person name="Schelkunov M.I."/>
        </authorList>
    </citation>
    <scope>NUCLEOTIDE SEQUENCE</scope>
    <source>
        <strain evidence="8">Hsosn_3</strain>
        <tissue evidence="8">Leaf</tissue>
    </source>
</reference>
<keyword evidence="9" id="KW-1185">Reference proteome</keyword>
<evidence type="ECO:0000256" key="4">
    <source>
        <dbReference type="ARBA" id="ARBA00022729"/>
    </source>
</evidence>
<dbReference type="AlphaFoldDB" id="A0AAD8I8S5"/>
<dbReference type="InterPro" id="IPR036962">
    <property type="entry name" value="Glyco_hydro_3_N_sf"/>
</dbReference>
<keyword evidence="4" id="KW-0732">Signal</keyword>
<dbReference type="GO" id="GO:0009251">
    <property type="term" value="P:glucan catabolic process"/>
    <property type="evidence" value="ECO:0007669"/>
    <property type="project" value="TreeGrafter"/>
</dbReference>
<dbReference type="EMBL" id="JAUIZM010000006">
    <property type="protein sequence ID" value="KAK1380900.1"/>
    <property type="molecule type" value="Genomic_DNA"/>
</dbReference>
<name>A0AAD8I8S5_9APIA</name>
<dbReference type="InterPro" id="IPR001764">
    <property type="entry name" value="Glyco_hydro_3_N"/>
</dbReference>
<feature type="domain" description="Glycoside hydrolase family 3 N-terminal" evidence="7">
    <location>
        <begin position="141"/>
        <end position="206"/>
    </location>
</feature>
<protein>
    <recommendedName>
        <fullName evidence="3">beta-glucosidase</fullName>
        <ecNumber evidence="3">3.2.1.21</ecNumber>
    </recommendedName>
</protein>
<comment type="caution">
    <text evidence="8">The sequence shown here is derived from an EMBL/GenBank/DDBJ whole genome shotgun (WGS) entry which is preliminary data.</text>
</comment>
<keyword evidence="5" id="KW-0378">Hydrolase</keyword>
<evidence type="ECO:0000256" key="1">
    <source>
        <dbReference type="ARBA" id="ARBA00000448"/>
    </source>
</evidence>